<comment type="caution">
    <text evidence="3">The sequence shown here is derived from an EMBL/GenBank/DDBJ whole genome shotgun (WGS) entry which is preliminary data.</text>
</comment>
<evidence type="ECO:0000313" key="3">
    <source>
        <dbReference type="EMBL" id="MBW4707294.1"/>
    </source>
</evidence>
<dbReference type="InterPro" id="IPR005184">
    <property type="entry name" value="DUF306_Meta_HslJ"/>
</dbReference>
<sequence>MTRWRWASLIFLGVSMVLAGCRQDETVSAYGASDKVWRLMEMDDQAVRYRATLTFPEPGQITGEAPCNTYTATMAVPYPWFEAGAISTTRLACPGLADETEFLSTLSDMTLSEVLGDTLILSTPEDRKMVFKSDD</sequence>
<dbReference type="PANTHER" id="PTHR35535:SF2">
    <property type="entry name" value="DUF306 DOMAIN-CONTAINING PROTEIN"/>
    <property type="match status" value="1"/>
</dbReference>
<keyword evidence="4" id="KW-1185">Reference proteome</keyword>
<evidence type="ECO:0000259" key="2">
    <source>
        <dbReference type="Pfam" id="PF03724"/>
    </source>
</evidence>
<accession>A0A9X1JZK9</accession>
<evidence type="ECO:0000256" key="1">
    <source>
        <dbReference type="SAM" id="SignalP"/>
    </source>
</evidence>
<dbReference type="PANTHER" id="PTHR35535">
    <property type="entry name" value="HEAT SHOCK PROTEIN HSLJ"/>
    <property type="match status" value="1"/>
</dbReference>
<dbReference type="RefSeq" id="WP_219499874.1">
    <property type="nucleotide sequence ID" value="NZ_JAHXDN010000001.1"/>
</dbReference>
<evidence type="ECO:0000313" key="4">
    <source>
        <dbReference type="Proteomes" id="UP001138661"/>
    </source>
</evidence>
<reference evidence="3" key="1">
    <citation type="submission" date="2021-07" db="EMBL/GenBank/DDBJ databases">
        <title>Roseobacter insulae sp. nov., isolated from a tidal flat.</title>
        <authorList>
            <person name="Park S."/>
            <person name="Yoon J.-H."/>
        </authorList>
    </citation>
    <scope>NUCLEOTIDE SEQUENCE</scope>
    <source>
        <strain evidence="3">YSTF-M11</strain>
    </source>
</reference>
<dbReference type="InterPro" id="IPR053147">
    <property type="entry name" value="Hsp_HslJ-like"/>
</dbReference>
<dbReference type="Pfam" id="PF03724">
    <property type="entry name" value="META"/>
    <property type="match status" value="1"/>
</dbReference>
<dbReference type="EMBL" id="JAHXDN010000001">
    <property type="protein sequence ID" value="MBW4707294.1"/>
    <property type="molecule type" value="Genomic_DNA"/>
</dbReference>
<feature type="chain" id="PRO_5040730907" evidence="1">
    <location>
        <begin position="20"/>
        <end position="135"/>
    </location>
</feature>
<organism evidence="3 4">
    <name type="scientific">Roseobacter insulae</name>
    <dbReference type="NCBI Taxonomy" id="2859783"/>
    <lineage>
        <taxon>Bacteria</taxon>
        <taxon>Pseudomonadati</taxon>
        <taxon>Pseudomonadota</taxon>
        <taxon>Alphaproteobacteria</taxon>
        <taxon>Rhodobacterales</taxon>
        <taxon>Roseobacteraceae</taxon>
        <taxon>Roseobacter</taxon>
    </lineage>
</organism>
<name>A0A9X1JZK9_9RHOB</name>
<feature type="signal peptide" evidence="1">
    <location>
        <begin position="1"/>
        <end position="19"/>
    </location>
</feature>
<dbReference type="AlphaFoldDB" id="A0A9X1JZK9"/>
<protein>
    <submittedName>
        <fullName evidence="3">META domain-containing protein</fullName>
    </submittedName>
</protein>
<dbReference type="PROSITE" id="PS51257">
    <property type="entry name" value="PROKAR_LIPOPROTEIN"/>
    <property type="match status" value="1"/>
</dbReference>
<gene>
    <name evidence="3" type="ORF">KX928_05790</name>
</gene>
<keyword evidence="1" id="KW-0732">Signal</keyword>
<proteinExistence type="predicted"/>
<dbReference type="Proteomes" id="UP001138661">
    <property type="component" value="Unassembled WGS sequence"/>
</dbReference>
<feature type="domain" description="DUF306" evidence="2">
    <location>
        <begin position="33"/>
        <end position="131"/>
    </location>
</feature>